<dbReference type="Proteomes" id="UP000596049">
    <property type="component" value="Chromosome"/>
</dbReference>
<dbReference type="Pfam" id="PF24689">
    <property type="entry name" value="TriTu"/>
    <property type="match status" value="1"/>
</dbReference>
<proteinExistence type="predicted"/>
<reference evidence="1 2" key="1">
    <citation type="submission" date="2020-01" db="EMBL/GenBank/DDBJ databases">
        <authorList>
            <person name="Liu G."/>
            <person name="Liu B."/>
        </authorList>
    </citation>
    <scope>NUCLEOTIDE SEQUENCE [LARGE SCALE GENOMIC DNA]</scope>
    <source>
        <strain evidence="1 2">FJAT-51161</strain>
    </source>
</reference>
<evidence type="ECO:0000313" key="1">
    <source>
        <dbReference type="EMBL" id="QQP10995.1"/>
    </source>
</evidence>
<organism evidence="1 2">
    <name type="scientific">Lysinibacillus agricola</name>
    <dbReference type="NCBI Taxonomy" id="2590012"/>
    <lineage>
        <taxon>Bacteria</taxon>
        <taxon>Bacillati</taxon>
        <taxon>Bacillota</taxon>
        <taxon>Bacilli</taxon>
        <taxon>Bacillales</taxon>
        <taxon>Bacillaceae</taxon>
        <taxon>Lysinibacillus</taxon>
    </lineage>
</organism>
<sequence>MEESENILKDFEEWFVTVGKSSLISPSSLNIEHILHPNGNHYYCLKIDFESKNSIARLTLWEEKSVYLEAIDLKNAKNFINENYFFSDLNELINKVLQFIKQLNDKEQNAQAK</sequence>
<accession>A0ABX7AM54</accession>
<keyword evidence="2" id="KW-1185">Reference proteome</keyword>
<gene>
    <name evidence="1" type="ORF">FJQ98_17340</name>
</gene>
<name>A0ABX7AM54_9BACI</name>
<evidence type="ECO:0000313" key="2">
    <source>
        <dbReference type="Proteomes" id="UP000596049"/>
    </source>
</evidence>
<dbReference type="RefSeq" id="WP_053594996.1">
    <property type="nucleotide sequence ID" value="NZ_CP067341.1"/>
</dbReference>
<dbReference type="InterPro" id="IPR057062">
    <property type="entry name" value="TriTu"/>
</dbReference>
<protein>
    <submittedName>
        <fullName evidence="1">Uncharacterized protein</fullName>
    </submittedName>
</protein>
<dbReference type="EMBL" id="CP067341">
    <property type="protein sequence ID" value="QQP10995.1"/>
    <property type="molecule type" value="Genomic_DNA"/>
</dbReference>